<dbReference type="PROSITE" id="PS01280">
    <property type="entry name" value="GIDA_1"/>
    <property type="match status" value="1"/>
</dbReference>
<evidence type="ECO:0000256" key="9">
    <source>
        <dbReference type="ARBA" id="ARBA00025948"/>
    </source>
</evidence>
<comment type="subcellular location">
    <subcellularLocation>
        <location evidence="11">Cytoplasm</location>
    </subcellularLocation>
</comment>
<feature type="domain" description="tRNA uridine 5-carboxymethylaminomethyl modification enzyme C-terminal subdomain" evidence="12">
    <location>
        <begin position="514"/>
        <end position="586"/>
    </location>
</feature>
<evidence type="ECO:0000256" key="3">
    <source>
        <dbReference type="ARBA" id="ARBA00007653"/>
    </source>
</evidence>
<keyword evidence="7 11" id="KW-0274">FAD</keyword>
<sequence>MLKYSMKKYDVIVIGAGHAGIEAALASARLGCKTLLLTINLDTIGIMSCNPSVGGPAKSQLVREVDALGGQMGITTDLTYLQMKTLNTTKGPAVHALRAQSDRDQYHIRMKQILEQQENLDLKQDIVEEILVEKGVGTGIGAGKVKGVRTILDTAYLAKTIVITAGTFLNGVIHTGMKHQEAGRAGEPPSKGLSKSLKKIGLKLGRLKTGTPPRLNRRSIDFSKMTIQPGDEPAKLFSFLWEYKQYNSLLNTYHLILNTSPQVPCYLTRTNKKTHRIIKANLDRSPLYAGKIKGIGPRYCPSIEDKVVRFPDKDSHQCFIEPCGRETEEIYAQGLNTSLPEDVQLKFLRTMAGLEKVEILRPGYAVEYDYVPSSQLKYSLETKKIEGLFCAGQINGTSGYEEAAAQGIIAGINAALKVKKKEPLILGRDESYIGTLIDDLITKEINEPYRMLTSRSEYRLILRQDNADLRLTEKGYQIGLVSKERYRAFKKKRAAIEAKKAISPEVKEQLEVQKKYAGYIIRQLEQVERFRGMEHKKIPAKLDYKKLRGKLSNEALHKLDYHRPLTIGQAGRIAGVSPADIAVLSVWIARAGRD</sequence>
<accession>A0A1F4U4E1</accession>
<keyword evidence="11" id="KW-0963">Cytoplasm</keyword>
<dbReference type="InterPro" id="IPR040131">
    <property type="entry name" value="MnmG_N"/>
</dbReference>
<protein>
    <recommendedName>
        <fullName evidence="4 11">tRNA uridine 5-carboxymethylaminomethyl modification enzyme MnmG</fullName>
    </recommendedName>
    <alternativeName>
        <fullName evidence="10 11">Glucose-inhibited division protein A</fullName>
    </alternativeName>
</protein>
<dbReference type="InterPro" id="IPR036188">
    <property type="entry name" value="FAD/NAD-bd_sf"/>
</dbReference>
<dbReference type="InterPro" id="IPR004416">
    <property type="entry name" value="MnmG"/>
</dbReference>
<evidence type="ECO:0000313" key="14">
    <source>
        <dbReference type="Proteomes" id="UP000179242"/>
    </source>
</evidence>
<dbReference type="InterPro" id="IPR020595">
    <property type="entry name" value="MnmG-rel_CS"/>
</dbReference>
<comment type="subunit">
    <text evidence="9 11">Homodimer. Heterotetramer of two MnmE and two MnmG subunits.</text>
</comment>
<dbReference type="SMART" id="SM01228">
    <property type="entry name" value="GIDA_assoc_3"/>
    <property type="match status" value="1"/>
</dbReference>
<evidence type="ECO:0000256" key="7">
    <source>
        <dbReference type="ARBA" id="ARBA00022827"/>
    </source>
</evidence>
<evidence type="ECO:0000256" key="2">
    <source>
        <dbReference type="ARBA" id="ARBA00003717"/>
    </source>
</evidence>
<evidence type="ECO:0000256" key="4">
    <source>
        <dbReference type="ARBA" id="ARBA00020461"/>
    </source>
</evidence>
<evidence type="ECO:0000256" key="5">
    <source>
        <dbReference type="ARBA" id="ARBA00022630"/>
    </source>
</evidence>
<feature type="binding site" evidence="11">
    <location>
        <begin position="296"/>
        <end position="310"/>
    </location>
    <ligand>
        <name>NAD(+)</name>
        <dbReference type="ChEBI" id="CHEBI:57540"/>
    </ligand>
</feature>
<dbReference type="GO" id="GO:0002098">
    <property type="term" value="P:tRNA wobble uridine modification"/>
    <property type="evidence" value="ECO:0007669"/>
    <property type="project" value="InterPro"/>
</dbReference>
<dbReference type="NCBIfam" id="TIGR00136">
    <property type="entry name" value="mnmG_gidA"/>
    <property type="match status" value="1"/>
</dbReference>
<comment type="similarity">
    <text evidence="3 11">Belongs to the MnmG family.</text>
</comment>
<dbReference type="PROSITE" id="PS01281">
    <property type="entry name" value="GIDA_2"/>
    <property type="match status" value="1"/>
</dbReference>
<evidence type="ECO:0000256" key="10">
    <source>
        <dbReference type="ARBA" id="ARBA00031800"/>
    </source>
</evidence>
<dbReference type="AlphaFoldDB" id="A0A1F4U4E1"/>
<gene>
    <name evidence="11" type="primary">mnmG</name>
    <name evidence="11" type="synonym">gidA</name>
    <name evidence="13" type="ORF">A2438_04710</name>
</gene>
<evidence type="ECO:0000256" key="8">
    <source>
        <dbReference type="ARBA" id="ARBA00023027"/>
    </source>
</evidence>
<dbReference type="InterPro" id="IPR026904">
    <property type="entry name" value="MnmG_C"/>
</dbReference>
<reference evidence="13 14" key="1">
    <citation type="journal article" date="2016" name="Nat. Commun.">
        <title>Thousands of microbial genomes shed light on interconnected biogeochemical processes in an aquifer system.</title>
        <authorList>
            <person name="Anantharaman K."/>
            <person name="Brown C.T."/>
            <person name="Hug L.A."/>
            <person name="Sharon I."/>
            <person name="Castelle C.J."/>
            <person name="Probst A.J."/>
            <person name="Thomas B.C."/>
            <person name="Singh A."/>
            <person name="Wilkins M.J."/>
            <person name="Karaoz U."/>
            <person name="Brodie E.L."/>
            <person name="Williams K.H."/>
            <person name="Hubbard S.S."/>
            <person name="Banfield J.F."/>
        </authorList>
    </citation>
    <scope>NUCLEOTIDE SEQUENCE [LARGE SCALE GENOMIC DNA]</scope>
</reference>
<comment type="caution">
    <text evidence="13">The sequence shown here is derived from an EMBL/GenBank/DDBJ whole genome shotgun (WGS) entry which is preliminary data.</text>
</comment>
<dbReference type="EMBL" id="MEUJ01000005">
    <property type="protein sequence ID" value="OGC39806.1"/>
    <property type="molecule type" value="Genomic_DNA"/>
</dbReference>
<proteinExistence type="inferred from homology"/>
<dbReference type="HAMAP" id="MF_00129">
    <property type="entry name" value="MnmG_GidA"/>
    <property type="match status" value="1"/>
</dbReference>
<dbReference type="Gene3D" id="1.10.150.570">
    <property type="entry name" value="GidA associated domain, C-terminal subdomain"/>
    <property type="match status" value="1"/>
</dbReference>
<dbReference type="Pfam" id="PF13932">
    <property type="entry name" value="SAM_GIDA_C"/>
    <property type="match status" value="1"/>
</dbReference>
<dbReference type="FunFam" id="1.10.150.570:FF:000001">
    <property type="entry name" value="tRNA uridine 5-carboxymethylaminomethyl modification enzyme MnmG"/>
    <property type="match status" value="1"/>
</dbReference>
<feature type="binding site" evidence="11">
    <location>
        <begin position="15"/>
        <end position="20"/>
    </location>
    <ligand>
        <name>FAD</name>
        <dbReference type="ChEBI" id="CHEBI:57692"/>
    </ligand>
</feature>
<dbReference type="PANTHER" id="PTHR11806:SF0">
    <property type="entry name" value="PROTEIN MTO1 HOMOLOG, MITOCHONDRIAL"/>
    <property type="match status" value="1"/>
</dbReference>
<feature type="binding site" evidence="11">
    <location>
        <position position="190"/>
    </location>
    <ligand>
        <name>FAD</name>
        <dbReference type="ChEBI" id="CHEBI:57692"/>
    </ligand>
</feature>
<comment type="function">
    <text evidence="2 11">NAD-binding protein involved in the addition of a carboxymethylaminomethyl (cmnm) group at the wobble position (U34) of certain tRNAs, forming tRNA-cmnm(5)s(2)U34.</text>
</comment>
<dbReference type="GO" id="GO:0050660">
    <property type="term" value="F:flavin adenine dinucleotide binding"/>
    <property type="evidence" value="ECO:0007669"/>
    <property type="project" value="UniProtKB-UniRule"/>
</dbReference>
<name>A0A1F4U4E1_UNCSA</name>
<keyword evidence="6 11" id="KW-0819">tRNA processing</keyword>
<feature type="binding site" evidence="11">
    <location>
        <position position="393"/>
    </location>
    <ligand>
        <name>FAD</name>
        <dbReference type="ChEBI" id="CHEBI:57692"/>
    </ligand>
</feature>
<dbReference type="Pfam" id="PF01134">
    <property type="entry name" value="GIDA"/>
    <property type="match status" value="1"/>
</dbReference>
<dbReference type="Gene3D" id="3.50.50.60">
    <property type="entry name" value="FAD/NAD(P)-binding domain"/>
    <property type="match status" value="2"/>
</dbReference>
<keyword evidence="8 11" id="KW-0520">NAD</keyword>
<comment type="cofactor">
    <cofactor evidence="1 11">
        <name>FAD</name>
        <dbReference type="ChEBI" id="CHEBI:57692"/>
    </cofactor>
</comment>
<dbReference type="InterPro" id="IPR002218">
    <property type="entry name" value="MnmG-rel"/>
</dbReference>
<evidence type="ECO:0000256" key="1">
    <source>
        <dbReference type="ARBA" id="ARBA00001974"/>
    </source>
</evidence>
<dbReference type="SUPFAM" id="SSF51905">
    <property type="entry name" value="FAD/NAD(P)-binding domain"/>
    <property type="match status" value="1"/>
</dbReference>
<evidence type="ECO:0000256" key="11">
    <source>
        <dbReference type="HAMAP-Rule" id="MF_00129"/>
    </source>
</evidence>
<organism evidence="13 14">
    <name type="scientific">candidate division WOR-1 bacterium RIFOXYC2_FULL_46_14</name>
    <dbReference type="NCBI Taxonomy" id="1802587"/>
    <lineage>
        <taxon>Bacteria</taxon>
        <taxon>Bacillati</taxon>
        <taxon>Saganbacteria</taxon>
    </lineage>
</organism>
<dbReference type="GO" id="GO:0030488">
    <property type="term" value="P:tRNA methylation"/>
    <property type="evidence" value="ECO:0007669"/>
    <property type="project" value="TreeGrafter"/>
</dbReference>
<dbReference type="FunFam" id="3.50.50.60:FF:000002">
    <property type="entry name" value="tRNA uridine 5-carboxymethylaminomethyl modification enzyme MnmG"/>
    <property type="match status" value="1"/>
</dbReference>
<dbReference type="PANTHER" id="PTHR11806">
    <property type="entry name" value="GLUCOSE INHIBITED DIVISION PROTEIN A"/>
    <property type="match status" value="1"/>
</dbReference>
<feature type="binding site" evidence="11">
    <location>
        <position position="127"/>
    </location>
    <ligand>
        <name>FAD</name>
        <dbReference type="ChEBI" id="CHEBI:57692"/>
    </ligand>
</feature>
<evidence type="ECO:0000259" key="12">
    <source>
        <dbReference type="SMART" id="SM01228"/>
    </source>
</evidence>
<dbReference type="GO" id="GO:0005737">
    <property type="term" value="C:cytoplasm"/>
    <property type="evidence" value="ECO:0007669"/>
    <property type="project" value="UniProtKB-SubCell"/>
</dbReference>
<dbReference type="InterPro" id="IPR047001">
    <property type="entry name" value="MnmG_C_subdom"/>
</dbReference>
<dbReference type="InterPro" id="IPR044920">
    <property type="entry name" value="MnmG_C_subdom_sf"/>
</dbReference>
<evidence type="ECO:0000256" key="6">
    <source>
        <dbReference type="ARBA" id="ARBA00022694"/>
    </source>
</evidence>
<dbReference type="Proteomes" id="UP000179242">
    <property type="component" value="Unassembled WGS sequence"/>
</dbReference>
<keyword evidence="5 11" id="KW-0285">Flavoprotein</keyword>
<evidence type="ECO:0000313" key="13">
    <source>
        <dbReference type="EMBL" id="OGC39806.1"/>
    </source>
</evidence>